<dbReference type="Gene3D" id="2.60.120.260">
    <property type="entry name" value="Galactose-binding domain-like"/>
    <property type="match status" value="1"/>
</dbReference>
<proteinExistence type="predicted"/>
<evidence type="ECO:0000259" key="2">
    <source>
        <dbReference type="PROSITE" id="PS51550"/>
    </source>
</evidence>
<accession>A0AAN7ZUH6</accession>
<reference evidence="3 4" key="1">
    <citation type="journal article" date="2023" name="Genes (Basel)">
        <title>Chromosome-Level Genome Assembly and Circadian Gene Repertoire of the Patagonia Blennie Eleginops maclovinus-The Closest Ancestral Proxy of Antarctic Cryonotothenioids.</title>
        <authorList>
            <person name="Cheng C.C."/>
            <person name="Rivera-Colon A.G."/>
            <person name="Minhas B.F."/>
            <person name="Wilson L."/>
            <person name="Rayamajhi N."/>
            <person name="Vargas-Chacoff L."/>
            <person name="Catchen J.M."/>
        </authorList>
    </citation>
    <scope>NUCLEOTIDE SEQUENCE [LARGE SCALE GENOMIC DNA]</scope>
    <source>
        <strain evidence="3">JMC-PN-2008</strain>
    </source>
</reference>
<dbReference type="AlphaFoldDB" id="A0AAN7ZUH6"/>
<sequence length="141" mass="16249">MEAENLASCSGLRLLPLLVLCCWAEEEVLMNTKLETSDLHWTNHPAEDPQWDEVSGVDDEQNSVRIHEICTPDSPDSYWLRTRWIPRGAATTLYVEIRSVQSHADTQTHRPIIRDNLQPDRVHITPVQYTSSIHQFIKPVH</sequence>
<feature type="domain" description="Eph LBD" evidence="2">
    <location>
        <begin position="26"/>
        <end position="141"/>
    </location>
</feature>
<organism evidence="3 4">
    <name type="scientific">Eleginops maclovinus</name>
    <name type="common">Patagonian blennie</name>
    <name type="synonym">Eleginus maclovinus</name>
    <dbReference type="NCBI Taxonomy" id="56733"/>
    <lineage>
        <taxon>Eukaryota</taxon>
        <taxon>Metazoa</taxon>
        <taxon>Chordata</taxon>
        <taxon>Craniata</taxon>
        <taxon>Vertebrata</taxon>
        <taxon>Euteleostomi</taxon>
        <taxon>Actinopterygii</taxon>
        <taxon>Neopterygii</taxon>
        <taxon>Teleostei</taxon>
        <taxon>Neoteleostei</taxon>
        <taxon>Acanthomorphata</taxon>
        <taxon>Eupercaria</taxon>
        <taxon>Perciformes</taxon>
        <taxon>Notothenioidei</taxon>
        <taxon>Eleginopidae</taxon>
        <taxon>Eleginops</taxon>
    </lineage>
</organism>
<feature type="signal peptide" evidence="1">
    <location>
        <begin position="1"/>
        <end position="24"/>
    </location>
</feature>
<reference evidence="3 4" key="2">
    <citation type="journal article" date="2023" name="Mol. Biol. Evol.">
        <title>Genomics of Secondarily Temperate Adaptation in the Only Non-Antarctic Icefish.</title>
        <authorList>
            <person name="Rivera-Colon A.G."/>
            <person name="Rayamajhi N."/>
            <person name="Minhas B.F."/>
            <person name="Madrigal G."/>
            <person name="Bilyk K.T."/>
            <person name="Yoon V."/>
            <person name="Hune M."/>
            <person name="Gregory S."/>
            <person name="Cheng C.H.C."/>
            <person name="Catchen J.M."/>
        </authorList>
    </citation>
    <scope>NUCLEOTIDE SEQUENCE [LARGE SCALE GENOMIC DNA]</scope>
    <source>
        <strain evidence="3">JMC-PN-2008</strain>
    </source>
</reference>
<evidence type="ECO:0000313" key="4">
    <source>
        <dbReference type="Proteomes" id="UP001346869"/>
    </source>
</evidence>
<protein>
    <recommendedName>
        <fullName evidence="2">Eph LBD domain-containing protein</fullName>
    </recommendedName>
</protein>
<dbReference type="PROSITE" id="PS51550">
    <property type="entry name" value="EPH_LBD"/>
    <property type="match status" value="1"/>
</dbReference>
<dbReference type="SUPFAM" id="SSF49785">
    <property type="entry name" value="Galactose-binding domain-like"/>
    <property type="match status" value="1"/>
</dbReference>
<dbReference type="EMBL" id="JAUZQC010000025">
    <property type="protein sequence ID" value="KAK5848021.1"/>
    <property type="molecule type" value="Genomic_DNA"/>
</dbReference>
<dbReference type="Pfam" id="PF01404">
    <property type="entry name" value="Ephrin_lbd"/>
    <property type="match status" value="1"/>
</dbReference>
<name>A0AAN7ZUH6_ELEMC</name>
<comment type="caution">
    <text evidence="3">The sequence shown here is derived from an EMBL/GenBank/DDBJ whole genome shotgun (WGS) entry which is preliminary data.</text>
</comment>
<evidence type="ECO:0000313" key="3">
    <source>
        <dbReference type="EMBL" id="KAK5848021.1"/>
    </source>
</evidence>
<dbReference type="InterPro" id="IPR001090">
    <property type="entry name" value="Ephrin_rcpt_lig-bd_dom"/>
</dbReference>
<keyword evidence="4" id="KW-1185">Reference proteome</keyword>
<dbReference type="Proteomes" id="UP001346869">
    <property type="component" value="Unassembled WGS sequence"/>
</dbReference>
<dbReference type="InterPro" id="IPR008979">
    <property type="entry name" value="Galactose-bd-like_sf"/>
</dbReference>
<keyword evidence="1" id="KW-0732">Signal</keyword>
<feature type="chain" id="PRO_5042985695" description="Eph LBD domain-containing protein" evidence="1">
    <location>
        <begin position="25"/>
        <end position="141"/>
    </location>
</feature>
<evidence type="ECO:0000256" key="1">
    <source>
        <dbReference type="SAM" id="SignalP"/>
    </source>
</evidence>
<gene>
    <name evidence="3" type="ORF">PBY51_005677</name>
</gene>
<dbReference type="SMART" id="SM00615">
    <property type="entry name" value="EPH_lbd"/>
    <property type="match status" value="1"/>
</dbReference>